<comment type="caution">
    <text evidence="2">The sequence shown here is derived from an EMBL/GenBank/DDBJ whole genome shotgun (WGS) entry which is preliminary data.</text>
</comment>
<accession>A0A6A8AFQ0</accession>
<proteinExistence type="predicted"/>
<evidence type="ECO:0000313" key="3">
    <source>
        <dbReference type="Proteomes" id="UP000435138"/>
    </source>
</evidence>
<organism evidence="2 3">
    <name type="scientific">Endobacterium cereale</name>
    <dbReference type="NCBI Taxonomy" id="2663029"/>
    <lineage>
        <taxon>Bacteria</taxon>
        <taxon>Pseudomonadati</taxon>
        <taxon>Pseudomonadota</taxon>
        <taxon>Alphaproteobacteria</taxon>
        <taxon>Hyphomicrobiales</taxon>
        <taxon>Rhizobiaceae</taxon>
        <taxon>Endobacterium</taxon>
    </lineage>
</organism>
<dbReference type="Proteomes" id="UP000435138">
    <property type="component" value="Unassembled WGS sequence"/>
</dbReference>
<gene>
    <name evidence="2" type="ORF">GAO09_28290</name>
</gene>
<evidence type="ECO:0000256" key="1">
    <source>
        <dbReference type="SAM" id="MobiDB-lite"/>
    </source>
</evidence>
<sequence>MFTTSQNRAARTVTPAEKPGQFRNRDNLASMRDNGSKAPENPFKTAEVKKPYRD</sequence>
<feature type="region of interest" description="Disordered" evidence="1">
    <location>
        <begin position="1"/>
        <end position="54"/>
    </location>
</feature>
<dbReference type="RefSeq" id="WP_153360120.1">
    <property type="nucleotide sequence ID" value="NZ_JAYKOO010000003.1"/>
</dbReference>
<keyword evidence="3" id="KW-1185">Reference proteome</keyword>
<name>A0A6A8AFQ0_9HYPH</name>
<protein>
    <submittedName>
        <fullName evidence="2">Uncharacterized protein</fullName>
    </submittedName>
</protein>
<evidence type="ECO:0000313" key="2">
    <source>
        <dbReference type="EMBL" id="MQY49932.1"/>
    </source>
</evidence>
<dbReference type="EMBL" id="WIXI01000051">
    <property type="protein sequence ID" value="MQY49932.1"/>
    <property type="molecule type" value="Genomic_DNA"/>
</dbReference>
<dbReference type="AlphaFoldDB" id="A0A6A8AFQ0"/>
<reference evidence="2 3" key="1">
    <citation type="submission" date="2019-11" db="EMBL/GenBank/DDBJ databases">
        <title>Genome analysis of Rhizobacterium cereale a novel genus and species isolated from maize roots in North Spain.</title>
        <authorList>
            <person name="Menendez E."/>
            <person name="Flores-Felix J.D."/>
            <person name="Ramirez-Bahena M.-H."/>
            <person name="Igual J.M."/>
            <person name="Garcia-Fraile P."/>
            <person name="Peix A."/>
            <person name="Velazquez E."/>
        </authorList>
    </citation>
    <scope>NUCLEOTIDE SEQUENCE [LARGE SCALE GENOMIC DNA]</scope>
    <source>
        <strain evidence="2 3">RZME27</strain>
    </source>
</reference>